<dbReference type="AlphaFoldDB" id="A0A1E1WCS4"/>
<feature type="non-terminal residue" evidence="1">
    <location>
        <position position="114"/>
    </location>
</feature>
<dbReference type="OrthoDB" id="8052806at2759"/>
<dbReference type="EMBL" id="GDQN01006299">
    <property type="protein sequence ID" value="JAT84755.1"/>
    <property type="molecule type" value="Transcribed_RNA"/>
</dbReference>
<gene>
    <name evidence="1" type="ORF">g.19907</name>
</gene>
<evidence type="ECO:0000313" key="1">
    <source>
        <dbReference type="EMBL" id="JAT84755.1"/>
    </source>
</evidence>
<feature type="non-terminal residue" evidence="1">
    <location>
        <position position="1"/>
    </location>
</feature>
<accession>A0A1E1WCS4</accession>
<name>A0A1E1WCS4_PECGO</name>
<reference evidence="1" key="1">
    <citation type="submission" date="2015-09" db="EMBL/GenBank/DDBJ databases">
        <title>De novo assembly of Pectinophora gossypiella (Pink Bollworm) gut transcriptome.</title>
        <authorList>
            <person name="Tassone E.E."/>
        </authorList>
    </citation>
    <scope>NUCLEOTIDE SEQUENCE</scope>
</reference>
<organism evidence="1">
    <name type="scientific">Pectinophora gossypiella</name>
    <name type="common">Cotton pink bollworm</name>
    <name type="synonym">Depressaria gossypiella</name>
    <dbReference type="NCBI Taxonomy" id="13191"/>
    <lineage>
        <taxon>Eukaryota</taxon>
        <taxon>Metazoa</taxon>
        <taxon>Ecdysozoa</taxon>
        <taxon>Arthropoda</taxon>
        <taxon>Hexapoda</taxon>
        <taxon>Insecta</taxon>
        <taxon>Pterygota</taxon>
        <taxon>Neoptera</taxon>
        <taxon>Endopterygota</taxon>
        <taxon>Lepidoptera</taxon>
        <taxon>Glossata</taxon>
        <taxon>Ditrysia</taxon>
        <taxon>Gelechioidea</taxon>
        <taxon>Gelechiidae</taxon>
        <taxon>Apatetrinae</taxon>
        <taxon>Pectinophora</taxon>
    </lineage>
</organism>
<protein>
    <submittedName>
        <fullName evidence="1">Uncharacterized protein</fullName>
    </submittedName>
</protein>
<proteinExistence type="predicted"/>
<sequence length="114" mass="13254">LKQPSQVRCNFVMNSNNILNESDCFHGKKLPHDDMTQCEKSFATHTRTSDGKFVVSLPLQEPVTSLGLSRPIVYKRFKTLESKFEKEPMFKQKYVEFMKEFESSGHMMEKPTSE</sequence>